<evidence type="ECO:0000313" key="5">
    <source>
        <dbReference type="Proteomes" id="UP001500064"/>
    </source>
</evidence>
<feature type="region of interest" description="Disordered" evidence="2">
    <location>
        <begin position="180"/>
        <end position="221"/>
    </location>
</feature>
<reference evidence="4 5" key="1">
    <citation type="journal article" date="2019" name="Int. J. Syst. Evol. Microbiol.">
        <title>The Global Catalogue of Microorganisms (GCM) 10K type strain sequencing project: providing services to taxonomists for standard genome sequencing and annotation.</title>
        <authorList>
            <consortium name="The Broad Institute Genomics Platform"/>
            <consortium name="The Broad Institute Genome Sequencing Center for Infectious Disease"/>
            <person name="Wu L."/>
            <person name="Ma J."/>
        </authorList>
    </citation>
    <scope>NUCLEOTIDE SEQUENCE [LARGE SCALE GENOMIC DNA]</scope>
    <source>
        <strain evidence="4 5">JCM 13929</strain>
    </source>
</reference>
<dbReference type="PROSITE" id="PS50937">
    <property type="entry name" value="HTH_MERR_2"/>
    <property type="match status" value="1"/>
</dbReference>
<organism evidence="4 5">
    <name type="scientific">Nonomuraea maheshkhaliensis</name>
    <dbReference type="NCBI Taxonomy" id="419590"/>
    <lineage>
        <taxon>Bacteria</taxon>
        <taxon>Bacillati</taxon>
        <taxon>Actinomycetota</taxon>
        <taxon>Actinomycetes</taxon>
        <taxon>Streptosporangiales</taxon>
        <taxon>Streptosporangiaceae</taxon>
        <taxon>Nonomuraea</taxon>
    </lineage>
</organism>
<dbReference type="EMBL" id="BAAAMU010000013">
    <property type="protein sequence ID" value="GAA1626022.1"/>
    <property type="molecule type" value="Genomic_DNA"/>
</dbReference>
<feature type="domain" description="HTH merR-type" evidence="3">
    <location>
        <begin position="1"/>
        <end position="70"/>
    </location>
</feature>
<dbReference type="SUPFAM" id="SSF46955">
    <property type="entry name" value="Putative DNA-binding domain"/>
    <property type="match status" value="1"/>
</dbReference>
<dbReference type="InterPro" id="IPR000551">
    <property type="entry name" value="MerR-type_HTH_dom"/>
</dbReference>
<gene>
    <name evidence="4" type="ORF">GCM10009733_023370</name>
</gene>
<name>A0ABN2F1A0_9ACTN</name>
<comment type="caution">
    <text evidence="4">The sequence shown here is derived from an EMBL/GenBank/DDBJ whole genome shotgun (WGS) entry which is preliminary data.</text>
</comment>
<dbReference type="PRINTS" id="PR00040">
    <property type="entry name" value="HTHMERR"/>
</dbReference>
<protein>
    <submittedName>
        <fullName evidence="4">MerR family transcriptional regulator</fullName>
    </submittedName>
</protein>
<dbReference type="Proteomes" id="UP001500064">
    <property type="component" value="Unassembled WGS sequence"/>
</dbReference>
<keyword evidence="1" id="KW-0238">DNA-binding</keyword>
<keyword evidence="5" id="KW-1185">Reference proteome</keyword>
<dbReference type="InterPro" id="IPR047057">
    <property type="entry name" value="MerR_fam"/>
</dbReference>
<dbReference type="Pfam" id="PF13411">
    <property type="entry name" value="MerR_1"/>
    <property type="match status" value="1"/>
</dbReference>
<dbReference type="Gene3D" id="1.10.1660.10">
    <property type="match status" value="1"/>
</dbReference>
<dbReference type="RefSeq" id="WP_346103939.1">
    <property type="nucleotide sequence ID" value="NZ_BAAAMU010000013.1"/>
</dbReference>
<dbReference type="InterPro" id="IPR009061">
    <property type="entry name" value="DNA-bd_dom_put_sf"/>
</dbReference>
<dbReference type="SMART" id="SM00422">
    <property type="entry name" value="HTH_MERR"/>
    <property type="match status" value="1"/>
</dbReference>
<sequence>MLTIGELASYAGVTVRAVRHYHAKGLLPEPDRDHSGYRRYDAGAVVELIRIRTLAEAGVPLARVRELLRAGEEEFAAAVADIDRRLRDEIRERQRHREQIARLSSGDGLALPPEVVAYLDRLRELGVDERIVRAERDGWIPLAARSPERVGEWMARKHEQLADPRLVAFYLTLSRALDRPELPDQALDPARDQAEPPGRADSPAGSPSRADSPSGADDDPRLVELADELAAYITRMADEQGEDYVDDTGMEPPLTPLMDALAFDTVPPARRLTELLRQRGWTGWTKLERLPPPQPE</sequence>
<dbReference type="CDD" id="cd00592">
    <property type="entry name" value="HTH_MerR-like"/>
    <property type="match status" value="1"/>
</dbReference>
<proteinExistence type="predicted"/>
<evidence type="ECO:0000313" key="4">
    <source>
        <dbReference type="EMBL" id="GAA1626022.1"/>
    </source>
</evidence>
<dbReference type="PANTHER" id="PTHR30204">
    <property type="entry name" value="REDOX-CYCLING DRUG-SENSING TRANSCRIPTIONAL ACTIVATOR SOXR"/>
    <property type="match status" value="1"/>
</dbReference>
<evidence type="ECO:0000259" key="3">
    <source>
        <dbReference type="PROSITE" id="PS50937"/>
    </source>
</evidence>
<evidence type="ECO:0000256" key="1">
    <source>
        <dbReference type="ARBA" id="ARBA00023125"/>
    </source>
</evidence>
<accession>A0ABN2F1A0</accession>
<dbReference type="PANTHER" id="PTHR30204:SF93">
    <property type="entry name" value="HTH MERR-TYPE DOMAIN-CONTAINING PROTEIN"/>
    <property type="match status" value="1"/>
</dbReference>
<evidence type="ECO:0000256" key="2">
    <source>
        <dbReference type="SAM" id="MobiDB-lite"/>
    </source>
</evidence>